<accession>A0A161YB33</accession>
<dbReference type="Proteomes" id="UP000076584">
    <property type="component" value="Unassembled WGS sequence"/>
</dbReference>
<dbReference type="AlphaFoldDB" id="A0A161YB33"/>
<sequence length="418" mass="48164">MPILEQLKGRKSTENMLLCRLRNLVITAFVDDITVLVASEAHEENNRALKMLYTLLVDFASPNGTSFGADKTQIMHLCRDIYQDPWGFLLDYRLTWVEHVAHHLARVSGSTWGLSLLQLRRFYLTCIRPVFAYACALWYVVTTGEVQCRWSINKSLFKQLETEQTQCLKQISGAFQRTSGDMLCKELFVEKLTVYLTRRAQVYRVKNLGIPEGQQLRRSWRRLRPGLTTEVLAKHPYKVVYDEAEIKVRNEALRKLESDIQTKGPFDDIQKEKRLNKLIKSFALAISISRMVEVWGHSLRTRSTLHFGLSKAQSTILLHCRTGIDVLNASLHSMKLSDTYKCPCGHVNAVHNAEHLFMHCESLTAPREHLKKAMPVFSFYNLVTHHPKIASNFVIRYQFVWTAKYMPNPSFGNLAESD</sequence>
<dbReference type="EMBL" id="LFIW01000357">
    <property type="protein sequence ID" value="KZL86892.1"/>
    <property type="molecule type" value="Genomic_DNA"/>
</dbReference>
<organism evidence="1 2">
    <name type="scientific">Colletotrichum incanum</name>
    <name type="common">Soybean anthracnose fungus</name>
    <dbReference type="NCBI Taxonomy" id="1573173"/>
    <lineage>
        <taxon>Eukaryota</taxon>
        <taxon>Fungi</taxon>
        <taxon>Dikarya</taxon>
        <taxon>Ascomycota</taxon>
        <taxon>Pezizomycotina</taxon>
        <taxon>Sordariomycetes</taxon>
        <taxon>Hypocreomycetidae</taxon>
        <taxon>Glomerellales</taxon>
        <taxon>Glomerellaceae</taxon>
        <taxon>Colletotrichum</taxon>
        <taxon>Colletotrichum spaethianum species complex</taxon>
    </lineage>
</organism>
<reference evidence="1 2" key="1">
    <citation type="submission" date="2015-06" db="EMBL/GenBank/DDBJ databases">
        <title>Survival trade-offs in plant roots during colonization by closely related pathogenic and mutualistic fungi.</title>
        <authorList>
            <person name="Hacquard S."/>
            <person name="Kracher B."/>
            <person name="Hiruma K."/>
            <person name="Weinman A."/>
            <person name="Muench P."/>
            <person name="Garrido Oter R."/>
            <person name="Ver Loren van Themaat E."/>
            <person name="Dallerey J.-F."/>
            <person name="Damm U."/>
            <person name="Henrissat B."/>
            <person name="Lespinet O."/>
            <person name="Thon M."/>
            <person name="Kemen E."/>
            <person name="McHardy A.C."/>
            <person name="Schulze-Lefert P."/>
            <person name="O'Connell R.J."/>
        </authorList>
    </citation>
    <scope>NUCLEOTIDE SEQUENCE [LARGE SCALE GENOMIC DNA]</scope>
    <source>
        <strain evidence="1 2">MAFF 238704</strain>
    </source>
</reference>
<protein>
    <submittedName>
        <fullName evidence="1">Zinc knuckle</fullName>
    </submittedName>
</protein>
<dbReference type="STRING" id="1573173.A0A161YB33"/>
<comment type="caution">
    <text evidence="1">The sequence shown here is derived from an EMBL/GenBank/DDBJ whole genome shotgun (WGS) entry which is preliminary data.</text>
</comment>
<keyword evidence="2" id="KW-1185">Reference proteome</keyword>
<evidence type="ECO:0000313" key="2">
    <source>
        <dbReference type="Proteomes" id="UP000076584"/>
    </source>
</evidence>
<name>A0A161YB33_COLIC</name>
<proteinExistence type="predicted"/>
<evidence type="ECO:0000313" key="1">
    <source>
        <dbReference type="EMBL" id="KZL86892.1"/>
    </source>
</evidence>
<gene>
    <name evidence="1" type="ORF">CI238_09239</name>
</gene>